<dbReference type="PROSITE" id="PS50833">
    <property type="entry name" value="BRIX"/>
    <property type="match status" value="1"/>
</dbReference>
<dbReference type="Proteomes" id="UP000799421">
    <property type="component" value="Unassembled WGS sequence"/>
</dbReference>
<reference evidence="3" key="1">
    <citation type="journal article" date="2020" name="Stud. Mycol.">
        <title>101 Dothideomycetes genomes: a test case for predicting lifestyles and emergence of pathogens.</title>
        <authorList>
            <person name="Haridas S."/>
            <person name="Albert R."/>
            <person name="Binder M."/>
            <person name="Bloem J."/>
            <person name="Labutti K."/>
            <person name="Salamov A."/>
            <person name="Andreopoulos B."/>
            <person name="Baker S."/>
            <person name="Barry K."/>
            <person name="Bills G."/>
            <person name="Bluhm B."/>
            <person name="Cannon C."/>
            <person name="Castanera R."/>
            <person name="Culley D."/>
            <person name="Daum C."/>
            <person name="Ezra D."/>
            <person name="Gonzalez J."/>
            <person name="Henrissat B."/>
            <person name="Kuo A."/>
            <person name="Liang C."/>
            <person name="Lipzen A."/>
            <person name="Lutzoni F."/>
            <person name="Magnuson J."/>
            <person name="Mondo S."/>
            <person name="Nolan M."/>
            <person name="Ohm R."/>
            <person name="Pangilinan J."/>
            <person name="Park H.-J."/>
            <person name="Ramirez L."/>
            <person name="Alfaro M."/>
            <person name="Sun H."/>
            <person name="Tritt A."/>
            <person name="Yoshinaga Y."/>
            <person name="Zwiers L.-H."/>
            <person name="Turgeon B."/>
            <person name="Goodwin S."/>
            <person name="Spatafora J."/>
            <person name="Crous P."/>
            <person name="Grigoriev I."/>
        </authorList>
    </citation>
    <scope>NUCLEOTIDE SEQUENCE</scope>
    <source>
        <strain evidence="3">CBS 480.64</strain>
    </source>
</reference>
<feature type="domain" description="Brix" evidence="2">
    <location>
        <begin position="86"/>
        <end position="274"/>
    </location>
</feature>
<dbReference type="Pfam" id="PF04427">
    <property type="entry name" value="Brix"/>
    <property type="match status" value="1"/>
</dbReference>
<dbReference type="PANTHER" id="PTHR22734:SF2">
    <property type="entry name" value="U3 SMALL NUCLEOLAR RIBONUCLEOPROTEIN PROTEIN IMP4"/>
    <property type="match status" value="1"/>
</dbReference>
<dbReference type="GO" id="GO:0006364">
    <property type="term" value="P:rRNA processing"/>
    <property type="evidence" value="ECO:0007669"/>
    <property type="project" value="InterPro"/>
</dbReference>
<sequence length="297" mass="33784">MRRRLDREKRDYLYRRALVLADADKAEKRAALKKSLGSGKPLDPNIANDRQLQRDYKFDETRADRTAEEELELDDEYSLLSGVVDPRPLVTTSRDPSSRLSTFAKEIRLMLPTGIRVNRGNLILSNLVNSAKSAQLTDVIFLHERRGTPDALTLSHLPHGPTARFSLHDVVLRHDIPNSARGTISESYPHLIFKGFSTPLGTRVQKILQHLFPPVEDTKKPGTRVVAFINMDDCIVVRHCLYVKTGPNPKDVVLSEIGPRMTMRLFEIRQGTFDEADGDVEWTLHNYTRTGNKKNYL</sequence>
<protein>
    <recommendedName>
        <fullName evidence="1">U3 small nucleolar ribonucleoprotein protein IMP4</fullName>
    </recommendedName>
</protein>
<dbReference type="OrthoDB" id="10253204at2759"/>
<dbReference type="PANTHER" id="PTHR22734">
    <property type="entry name" value="U3 SMALL NUCLEOLAR RIBONUCLEOPROTEIN PROTEIN IMP4"/>
    <property type="match status" value="1"/>
</dbReference>
<dbReference type="GO" id="GO:0032040">
    <property type="term" value="C:small-subunit processome"/>
    <property type="evidence" value="ECO:0007669"/>
    <property type="project" value="TreeGrafter"/>
</dbReference>
<dbReference type="SMART" id="SM00879">
    <property type="entry name" value="Brix"/>
    <property type="match status" value="1"/>
</dbReference>
<evidence type="ECO:0000313" key="3">
    <source>
        <dbReference type="EMBL" id="KAF2863663.1"/>
    </source>
</evidence>
<dbReference type="GO" id="GO:0034457">
    <property type="term" value="C:Mpp10 complex"/>
    <property type="evidence" value="ECO:0007669"/>
    <property type="project" value="UniProtKB-ARBA"/>
</dbReference>
<dbReference type="InterPro" id="IPR044281">
    <property type="entry name" value="IMP4/RPF1"/>
</dbReference>
<dbReference type="InterPro" id="IPR007109">
    <property type="entry name" value="Brix"/>
</dbReference>
<dbReference type="SUPFAM" id="SSF52954">
    <property type="entry name" value="Class II aaRS ABD-related"/>
    <property type="match status" value="1"/>
</dbReference>
<dbReference type="GO" id="GO:0042134">
    <property type="term" value="F:rRNA primary transcript binding"/>
    <property type="evidence" value="ECO:0007669"/>
    <property type="project" value="InterPro"/>
</dbReference>
<dbReference type="GO" id="GO:0030515">
    <property type="term" value="F:snoRNA binding"/>
    <property type="evidence" value="ECO:0007669"/>
    <property type="project" value="TreeGrafter"/>
</dbReference>
<dbReference type="GO" id="GO:0005654">
    <property type="term" value="C:nucleoplasm"/>
    <property type="evidence" value="ECO:0007669"/>
    <property type="project" value="UniProtKB-ARBA"/>
</dbReference>
<gene>
    <name evidence="3" type="ORF">K470DRAFT_210231</name>
</gene>
<keyword evidence="4" id="KW-1185">Reference proteome</keyword>
<dbReference type="Gene3D" id="3.40.50.10480">
    <property type="entry name" value="Probable brix-domain ribosomal biogenesis protein"/>
    <property type="match status" value="1"/>
</dbReference>
<dbReference type="AlphaFoldDB" id="A0A6A7C8C4"/>
<name>A0A6A7C8C4_9PEZI</name>
<dbReference type="GO" id="GO:0042274">
    <property type="term" value="P:ribosomal small subunit biogenesis"/>
    <property type="evidence" value="ECO:0007669"/>
    <property type="project" value="UniProtKB-ARBA"/>
</dbReference>
<proteinExistence type="predicted"/>
<organism evidence="3 4">
    <name type="scientific">Piedraia hortae CBS 480.64</name>
    <dbReference type="NCBI Taxonomy" id="1314780"/>
    <lineage>
        <taxon>Eukaryota</taxon>
        <taxon>Fungi</taxon>
        <taxon>Dikarya</taxon>
        <taxon>Ascomycota</taxon>
        <taxon>Pezizomycotina</taxon>
        <taxon>Dothideomycetes</taxon>
        <taxon>Dothideomycetidae</taxon>
        <taxon>Capnodiales</taxon>
        <taxon>Piedraiaceae</taxon>
        <taxon>Piedraia</taxon>
    </lineage>
</organism>
<dbReference type="FunFam" id="3.40.50.10480:FF:000001">
    <property type="entry name" value="IMP4, U3 small nucleolar ribonucleoprotein"/>
    <property type="match status" value="1"/>
</dbReference>
<evidence type="ECO:0000313" key="4">
    <source>
        <dbReference type="Proteomes" id="UP000799421"/>
    </source>
</evidence>
<evidence type="ECO:0000256" key="1">
    <source>
        <dbReference type="ARBA" id="ARBA00040513"/>
    </source>
</evidence>
<accession>A0A6A7C8C4</accession>
<evidence type="ECO:0000259" key="2">
    <source>
        <dbReference type="PROSITE" id="PS50833"/>
    </source>
</evidence>
<dbReference type="EMBL" id="MU005960">
    <property type="protein sequence ID" value="KAF2863663.1"/>
    <property type="molecule type" value="Genomic_DNA"/>
</dbReference>